<organism evidence="15 18">
    <name type="scientific">Marinomonas gallaica</name>
    <dbReference type="NCBI Taxonomy" id="1806667"/>
    <lineage>
        <taxon>Bacteria</taxon>
        <taxon>Pseudomonadati</taxon>
        <taxon>Pseudomonadota</taxon>
        <taxon>Gammaproteobacteria</taxon>
        <taxon>Oceanospirillales</taxon>
        <taxon>Oceanospirillaceae</taxon>
        <taxon>Marinomonas</taxon>
    </lineage>
</organism>
<dbReference type="Proteomes" id="UP000092871">
    <property type="component" value="Unassembled WGS sequence"/>
</dbReference>
<dbReference type="EMBL" id="FLRA01000003">
    <property type="protein sequence ID" value="SBT16494.1"/>
    <property type="molecule type" value="Genomic_DNA"/>
</dbReference>
<dbReference type="InterPro" id="IPR010280">
    <property type="entry name" value="U5_MeTrfase_fam"/>
</dbReference>
<dbReference type="Pfam" id="PF01938">
    <property type="entry name" value="TRAM"/>
    <property type="match status" value="1"/>
</dbReference>
<feature type="binding site" evidence="11">
    <location>
        <position position="323"/>
    </location>
    <ligand>
        <name>S-adenosyl-L-methionine</name>
        <dbReference type="ChEBI" id="CHEBI:59789"/>
    </ligand>
</feature>
<keyword evidence="17" id="KW-1185">Reference proteome</keyword>
<evidence type="ECO:0000256" key="4">
    <source>
        <dbReference type="ARBA" id="ARBA00022679"/>
    </source>
</evidence>
<proteinExistence type="inferred from homology"/>
<dbReference type="InterPro" id="IPR030391">
    <property type="entry name" value="MeTrfase_TrmA_CS"/>
</dbReference>
<evidence type="ECO:0000256" key="8">
    <source>
        <dbReference type="ARBA" id="ARBA00023014"/>
    </source>
</evidence>
<keyword evidence="2 11" id="KW-0698">rRNA processing</keyword>
<gene>
    <name evidence="11 15" type="primary">rlmD</name>
    <name evidence="15" type="ORF">MGA5115_00575</name>
    <name evidence="16" type="ORF">MGA5116_00793</name>
</gene>
<dbReference type="EC" id="2.1.1.190" evidence="11"/>
<evidence type="ECO:0000256" key="5">
    <source>
        <dbReference type="ARBA" id="ARBA00022691"/>
    </source>
</evidence>
<dbReference type="Gene3D" id="2.40.50.140">
    <property type="entry name" value="Nucleic acid-binding proteins"/>
    <property type="match status" value="1"/>
</dbReference>
<evidence type="ECO:0000259" key="14">
    <source>
        <dbReference type="PROSITE" id="PS50926"/>
    </source>
</evidence>
<keyword evidence="3 11" id="KW-0489">Methyltransferase</keyword>
<evidence type="ECO:0000313" key="16">
    <source>
        <dbReference type="EMBL" id="SBT20210.1"/>
    </source>
</evidence>
<dbReference type="GO" id="GO:0003723">
    <property type="term" value="F:RNA binding"/>
    <property type="evidence" value="ECO:0007669"/>
    <property type="project" value="InterPro"/>
</dbReference>
<feature type="active site" evidence="13">
    <location>
        <position position="412"/>
    </location>
</feature>
<dbReference type="GO" id="GO:0005506">
    <property type="term" value="F:iron ion binding"/>
    <property type="evidence" value="ECO:0007669"/>
    <property type="project" value="UniProtKB-UniRule"/>
</dbReference>
<feature type="binding site" evidence="11">
    <location>
        <position position="187"/>
    </location>
    <ligand>
        <name>[4Fe-4S] cluster</name>
        <dbReference type="ChEBI" id="CHEBI:49883"/>
    </ligand>
</feature>
<evidence type="ECO:0000256" key="1">
    <source>
        <dbReference type="ARBA" id="ARBA00022485"/>
    </source>
</evidence>
<dbReference type="InterPro" id="IPR030390">
    <property type="entry name" value="MeTrfase_TrmA_AS"/>
</dbReference>
<dbReference type="PROSITE" id="PS01230">
    <property type="entry name" value="TRMA_1"/>
    <property type="match status" value="1"/>
</dbReference>
<feature type="binding site" evidence="11">
    <location>
        <position position="366"/>
    </location>
    <ligand>
        <name>S-adenosyl-L-methionine</name>
        <dbReference type="ChEBI" id="CHEBI:59789"/>
    </ligand>
</feature>
<dbReference type="GO" id="GO:0070475">
    <property type="term" value="P:rRNA base methylation"/>
    <property type="evidence" value="ECO:0007669"/>
    <property type="project" value="TreeGrafter"/>
</dbReference>
<evidence type="ECO:0000256" key="7">
    <source>
        <dbReference type="ARBA" id="ARBA00023004"/>
    </source>
</evidence>
<evidence type="ECO:0000313" key="15">
    <source>
        <dbReference type="EMBL" id="SBT16494.1"/>
    </source>
</evidence>
<keyword evidence="4 11" id="KW-0808">Transferase</keyword>
<dbReference type="PROSITE" id="PS51687">
    <property type="entry name" value="SAM_MT_RNA_M5U"/>
    <property type="match status" value="1"/>
</dbReference>
<protein>
    <recommendedName>
        <fullName evidence="11">23S rRNA (uracil(1939)-C(5))-methyltransferase RlmD</fullName>
        <ecNumber evidence="11">2.1.1.190</ecNumber>
    </recommendedName>
    <alternativeName>
        <fullName evidence="11">23S rRNA(m5U1939)-methyltransferase</fullName>
    </alternativeName>
</protein>
<evidence type="ECO:0000256" key="11">
    <source>
        <dbReference type="HAMAP-Rule" id="MF_01010"/>
    </source>
</evidence>
<dbReference type="Proteomes" id="UP000092840">
    <property type="component" value="Unassembled WGS sequence"/>
</dbReference>
<dbReference type="InterPro" id="IPR002792">
    <property type="entry name" value="TRAM_dom"/>
</dbReference>
<dbReference type="GO" id="GO:0070041">
    <property type="term" value="F:rRNA (uridine-C5-)-methyltransferase activity"/>
    <property type="evidence" value="ECO:0007669"/>
    <property type="project" value="UniProtKB-UniRule"/>
</dbReference>
<name>A0A1C3JMX5_9GAMM</name>
<keyword evidence="8 11" id="KW-0411">Iron-sulfur</keyword>
<dbReference type="PANTHER" id="PTHR11061:SF49">
    <property type="entry name" value="23S RRNA (URACIL(1939)-C(5))-METHYLTRANSFERASE RLMD"/>
    <property type="match status" value="1"/>
</dbReference>
<evidence type="ECO:0000256" key="10">
    <source>
        <dbReference type="ARBA" id="ARBA00059995"/>
    </source>
</evidence>
<feature type="binding site" evidence="11 12">
    <location>
        <position position="318"/>
    </location>
    <ligand>
        <name>S-adenosyl-L-methionine</name>
        <dbReference type="ChEBI" id="CHEBI:59789"/>
    </ligand>
</feature>
<dbReference type="SUPFAM" id="SSF53335">
    <property type="entry name" value="S-adenosyl-L-methionine-dependent methyltransferases"/>
    <property type="match status" value="1"/>
</dbReference>
<comment type="similarity">
    <text evidence="11">Belongs to the class I-like SAM-binding methyltransferase superfamily. RNA M5U methyltransferase family. RlmD subfamily.</text>
</comment>
<dbReference type="InterPro" id="IPR012340">
    <property type="entry name" value="NA-bd_OB-fold"/>
</dbReference>
<dbReference type="CDD" id="cd02440">
    <property type="entry name" value="AdoMet_MTases"/>
    <property type="match status" value="1"/>
</dbReference>
<feature type="domain" description="TRAM" evidence="14">
    <location>
        <begin position="32"/>
        <end position="91"/>
    </location>
</feature>
<keyword evidence="5 11" id="KW-0949">S-adenosyl-L-methionine</keyword>
<feature type="binding site" evidence="11">
    <location>
        <position position="104"/>
    </location>
    <ligand>
        <name>[4Fe-4S] cluster</name>
        <dbReference type="ChEBI" id="CHEBI:49883"/>
    </ligand>
</feature>
<feature type="binding site" evidence="11 12">
    <location>
        <position position="386"/>
    </location>
    <ligand>
        <name>S-adenosyl-L-methionine</name>
        <dbReference type="ChEBI" id="CHEBI:59789"/>
    </ligand>
</feature>
<evidence type="ECO:0000256" key="12">
    <source>
        <dbReference type="PROSITE-ProRule" id="PRU01024"/>
    </source>
</evidence>
<reference evidence="15 18" key="1">
    <citation type="submission" date="2016-06" db="EMBL/GenBank/DDBJ databases">
        <authorList>
            <person name="Kjaerup R.B."/>
            <person name="Dalgaard T.S."/>
            <person name="Juul-Madsen H.R."/>
        </authorList>
    </citation>
    <scope>NUCLEOTIDE SEQUENCE [LARGE SCALE GENOMIC DNA]</scope>
    <source>
        <strain evidence="15 18">CECT 5115</strain>
    </source>
</reference>
<keyword evidence="6 11" id="KW-0479">Metal-binding</keyword>
<dbReference type="HAMAP" id="MF_01010">
    <property type="entry name" value="23SrRNA_methyltr_RlmD"/>
    <property type="match status" value="1"/>
</dbReference>
<evidence type="ECO:0000256" key="6">
    <source>
        <dbReference type="ARBA" id="ARBA00022723"/>
    </source>
</evidence>
<sequence length="454" mass="50779">MGANEVSSSVNFIARDVTLKNRSHRRARPSQNKPISSPIRLLSIEDTTHEGHGVARENGKVTFVAGAISGERVEARIVKEGRQFNQAIAVKRLQDSPDRILPTCPHFEQCGGCQLQHMNISAQRHLKENWLAGQFRKLSLPAEMSRLEGQPFGYRRRARISVFVKNNHAQIGFRAKSSNEIVDIDQCQVLEPFLQDTYQALRSYLKGSALVAKLGHIELLYDNQGVCVVLRQSRDIQDADKVALNEWAKSSSVTLLWQAPSENKVSQHAVRHYVVDDLALNFQAQDFIQVNTQINEAMVEQAMSWLALSEDDVVLDLFCGAGNFSLPMAKRAGHVLAVEAIETMVEMGRLNASQAHLDNIEFIAADLTQSPPNRIKKAKITKALLDPPRAGALEFLPTLVRLKPQQILYVSCNASTLARDAEYLIENGFRVTKVCMMDMFPQTSHVEAMMLLQK</sequence>
<dbReference type="PROSITE" id="PS50926">
    <property type="entry name" value="TRAM"/>
    <property type="match status" value="1"/>
</dbReference>
<dbReference type="AlphaFoldDB" id="A0A1C3JMX5"/>
<dbReference type="SUPFAM" id="SSF50249">
    <property type="entry name" value="Nucleic acid-binding proteins"/>
    <property type="match status" value="1"/>
</dbReference>
<dbReference type="FunFam" id="3.40.50.150:FF:000009">
    <property type="entry name" value="23S rRNA (Uracil(1939)-C(5))-methyltransferase RlmD"/>
    <property type="match status" value="1"/>
</dbReference>
<dbReference type="PANTHER" id="PTHR11061">
    <property type="entry name" value="RNA M5U METHYLTRANSFERASE"/>
    <property type="match status" value="1"/>
</dbReference>
<evidence type="ECO:0000313" key="18">
    <source>
        <dbReference type="Proteomes" id="UP000092871"/>
    </source>
</evidence>
<dbReference type="NCBIfam" id="TIGR00479">
    <property type="entry name" value="rumA"/>
    <property type="match status" value="1"/>
</dbReference>
<dbReference type="FunFam" id="2.40.50.140:FF:000097">
    <property type="entry name" value="23S rRNA (uracil(1939)-C(5))-methyltransferase RlmD"/>
    <property type="match status" value="1"/>
</dbReference>
<reference evidence="16 17" key="2">
    <citation type="submission" date="2016-06" db="EMBL/GenBank/DDBJ databases">
        <authorList>
            <person name="Rodrigo-Torres L."/>
            <person name="Arahal D.R."/>
        </authorList>
    </citation>
    <scope>NUCLEOTIDE SEQUENCE [LARGE SCALE GENOMIC DNA]</scope>
    <source>
        <strain evidence="16 17">CECT 5116</strain>
    </source>
</reference>
<feature type="active site" description="Nucleophile" evidence="11 12">
    <location>
        <position position="412"/>
    </location>
</feature>
<feature type="binding site" evidence="11 12">
    <location>
        <position position="289"/>
    </location>
    <ligand>
        <name>S-adenosyl-L-methionine</name>
        <dbReference type="ChEBI" id="CHEBI:59789"/>
    </ligand>
</feature>
<feature type="binding site" evidence="11">
    <location>
        <position position="113"/>
    </location>
    <ligand>
        <name>[4Fe-4S] cluster</name>
        <dbReference type="ChEBI" id="CHEBI:49883"/>
    </ligand>
</feature>
<dbReference type="PROSITE" id="PS01231">
    <property type="entry name" value="TRMA_2"/>
    <property type="match status" value="1"/>
</dbReference>
<feature type="binding site" evidence="11 12">
    <location>
        <position position="339"/>
    </location>
    <ligand>
        <name>S-adenosyl-L-methionine</name>
        <dbReference type="ChEBI" id="CHEBI:59789"/>
    </ligand>
</feature>
<dbReference type="EMBL" id="FLRB01000006">
    <property type="protein sequence ID" value="SBT20210.1"/>
    <property type="molecule type" value="Genomic_DNA"/>
</dbReference>
<evidence type="ECO:0000256" key="9">
    <source>
        <dbReference type="ARBA" id="ARBA00052756"/>
    </source>
</evidence>
<keyword evidence="1 11" id="KW-0004">4Fe-4S</keyword>
<evidence type="ECO:0000256" key="2">
    <source>
        <dbReference type="ARBA" id="ARBA00022552"/>
    </source>
</evidence>
<comment type="catalytic activity">
    <reaction evidence="9 11">
        <text>uridine(1939) in 23S rRNA + S-adenosyl-L-methionine = 5-methyluridine(1939) in 23S rRNA + S-adenosyl-L-homocysteine + H(+)</text>
        <dbReference type="Rhea" id="RHEA:42908"/>
        <dbReference type="Rhea" id="RHEA-COMP:10278"/>
        <dbReference type="Rhea" id="RHEA-COMP:10279"/>
        <dbReference type="ChEBI" id="CHEBI:15378"/>
        <dbReference type="ChEBI" id="CHEBI:57856"/>
        <dbReference type="ChEBI" id="CHEBI:59789"/>
        <dbReference type="ChEBI" id="CHEBI:65315"/>
        <dbReference type="ChEBI" id="CHEBI:74447"/>
        <dbReference type="EC" id="2.1.1.190"/>
    </reaction>
</comment>
<dbReference type="NCBIfam" id="NF009639">
    <property type="entry name" value="PRK13168.1"/>
    <property type="match status" value="1"/>
</dbReference>
<dbReference type="GO" id="GO:0051539">
    <property type="term" value="F:4 iron, 4 sulfur cluster binding"/>
    <property type="evidence" value="ECO:0007669"/>
    <property type="project" value="UniProtKB-KW"/>
</dbReference>
<dbReference type="InterPro" id="IPR029063">
    <property type="entry name" value="SAM-dependent_MTases_sf"/>
</dbReference>
<feature type="binding site" evidence="11">
    <location>
        <position position="110"/>
    </location>
    <ligand>
        <name>[4Fe-4S] cluster</name>
        <dbReference type="ChEBI" id="CHEBI:49883"/>
    </ligand>
</feature>
<dbReference type="Pfam" id="PF05958">
    <property type="entry name" value="tRNA_U5-meth_tr"/>
    <property type="match status" value="1"/>
</dbReference>
<keyword evidence="7 11" id="KW-0408">Iron</keyword>
<evidence type="ECO:0000256" key="13">
    <source>
        <dbReference type="PROSITE-ProRule" id="PRU10015"/>
    </source>
</evidence>
<comment type="function">
    <text evidence="10 11">Catalyzes the formation of 5-methyl-uridine at position 1939 (m5U1939) in 23S rRNA.</text>
</comment>
<dbReference type="Gene3D" id="2.40.50.1070">
    <property type="match status" value="1"/>
</dbReference>
<accession>A0A1C3JMX5</accession>
<evidence type="ECO:0000313" key="17">
    <source>
        <dbReference type="Proteomes" id="UP000092840"/>
    </source>
</evidence>
<dbReference type="Gene3D" id="3.40.50.150">
    <property type="entry name" value="Vaccinia Virus protein VP39"/>
    <property type="match status" value="1"/>
</dbReference>
<evidence type="ECO:0000256" key="3">
    <source>
        <dbReference type="ARBA" id="ARBA00022603"/>
    </source>
</evidence>
<dbReference type="InterPro" id="IPR001566">
    <property type="entry name" value="23S_rRNA_MeTrfase_RlmD"/>
</dbReference>